<name>A0A2N7L4H2_9GAMM</name>
<dbReference type="Proteomes" id="UP000235387">
    <property type="component" value="Unassembled WGS sequence"/>
</dbReference>
<proteinExistence type="predicted"/>
<feature type="transmembrane region" description="Helical" evidence="1">
    <location>
        <begin position="12"/>
        <end position="35"/>
    </location>
</feature>
<keyword evidence="1" id="KW-1133">Transmembrane helix</keyword>
<reference evidence="3" key="1">
    <citation type="submission" date="2016-07" db="EMBL/GenBank/DDBJ databases">
        <title>Nontailed viruses are major unrecognized killers of bacteria in the ocean.</title>
        <authorList>
            <person name="Kauffman K."/>
            <person name="Hussain F."/>
            <person name="Yang J."/>
            <person name="Arevalo P."/>
            <person name="Brown J."/>
            <person name="Cutler M."/>
            <person name="Kelly L."/>
            <person name="Polz M.F."/>
        </authorList>
    </citation>
    <scope>NUCLEOTIDE SEQUENCE [LARGE SCALE GENOMIC DNA]</scope>
    <source>
        <strain evidence="3">10N.261.45.A10</strain>
    </source>
</reference>
<evidence type="ECO:0000256" key="1">
    <source>
        <dbReference type="SAM" id="Phobius"/>
    </source>
</evidence>
<sequence>MQEFLRHIEQGNYGYSLLALFVFLAINTKTISSFLDDKKRRKLSILCEACNSKDVSDGLKAHFKEEIEVEYFRITYGVKLDVTAIKALIALKQMTEDRIPFGLIISARNFITKHNIVRIGNIDIALFVSNLIFVILLLFLLGPLTASGGVVNYALATIAMAEIVFGVYQLYQFFAASILKLAIYIKFQRHEQTSV</sequence>
<keyword evidence="1" id="KW-0812">Transmembrane</keyword>
<protein>
    <submittedName>
        <fullName evidence="2">Uncharacterized protein</fullName>
    </submittedName>
</protein>
<dbReference type="AlphaFoldDB" id="A0A2N7L4H2"/>
<keyword evidence="1" id="KW-0472">Membrane</keyword>
<gene>
    <name evidence="2" type="ORF">BCT23_07605</name>
</gene>
<dbReference type="EMBL" id="MDAL01000060">
    <property type="protein sequence ID" value="PMN88280.1"/>
    <property type="molecule type" value="Genomic_DNA"/>
</dbReference>
<feature type="transmembrane region" description="Helical" evidence="1">
    <location>
        <begin position="124"/>
        <end position="144"/>
    </location>
</feature>
<accession>A0A2N7L4H2</accession>
<organism evidence="2 3">
    <name type="scientific">Enterovibrio norvegicus</name>
    <dbReference type="NCBI Taxonomy" id="188144"/>
    <lineage>
        <taxon>Bacteria</taxon>
        <taxon>Pseudomonadati</taxon>
        <taxon>Pseudomonadota</taxon>
        <taxon>Gammaproteobacteria</taxon>
        <taxon>Vibrionales</taxon>
        <taxon>Vibrionaceae</taxon>
        <taxon>Enterovibrio</taxon>
    </lineage>
</organism>
<evidence type="ECO:0000313" key="3">
    <source>
        <dbReference type="Proteomes" id="UP000235387"/>
    </source>
</evidence>
<dbReference type="RefSeq" id="WP_102392234.1">
    <property type="nucleotide sequence ID" value="NZ_MDAL01000060.1"/>
</dbReference>
<evidence type="ECO:0000313" key="2">
    <source>
        <dbReference type="EMBL" id="PMN88280.1"/>
    </source>
</evidence>
<comment type="caution">
    <text evidence="2">The sequence shown here is derived from an EMBL/GenBank/DDBJ whole genome shotgun (WGS) entry which is preliminary data.</text>
</comment>